<protein>
    <recommendedName>
        <fullName evidence="5">Solute-binding protein family 5 domain-containing protein</fullName>
    </recommendedName>
</protein>
<accession>A0A2H0UZ44</accession>
<dbReference type="GO" id="GO:0015833">
    <property type="term" value="P:peptide transport"/>
    <property type="evidence" value="ECO:0007669"/>
    <property type="project" value="TreeGrafter"/>
</dbReference>
<evidence type="ECO:0000256" key="1">
    <source>
        <dbReference type="ARBA" id="ARBA00005695"/>
    </source>
</evidence>
<dbReference type="InterPro" id="IPR030678">
    <property type="entry name" value="Peptide/Ni-bd"/>
</dbReference>
<feature type="transmembrane region" description="Helical" evidence="4">
    <location>
        <begin position="83"/>
        <end position="103"/>
    </location>
</feature>
<feature type="domain" description="Solute-binding protein family 5" evidence="5">
    <location>
        <begin position="159"/>
        <end position="541"/>
    </location>
</feature>
<dbReference type="GO" id="GO:0042597">
    <property type="term" value="C:periplasmic space"/>
    <property type="evidence" value="ECO:0007669"/>
    <property type="project" value="UniProtKB-ARBA"/>
</dbReference>
<evidence type="ECO:0000313" key="7">
    <source>
        <dbReference type="Proteomes" id="UP000228510"/>
    </source>
</evidence>
<keyword evidence="2" id="KW-0813">Transport</keyword>
<dbReference type="PIRSF" id="PIRSF002741">
    <property type="entry name" value="MppA"/>
    <property type="match status" value="1"/>
</dbReference>
<dbReference type="SUPFAM" id="SSF53850">
    <property type="entry name" value="Periplasmic binding protein-like II"/>
    <property type="match status" value="1"/>
</dbReference>
<dbReference type="InterPro" id="IPR000914">
    <property type="entry name" value="SBP_5_dom"/>
</dbReference>
<reference evidence="7" key="1">
    <citation type="submission" date="2017-09" db="EMBL/GenBank/DDBJ databases">
        <title>Depth-based differentiation of microbial function through sediment-hosted aquifers and enrichment of novel symbionts in the deep terrestrial subsurface.</title>
        <authorList>
            <person name="Probst A.J."/>
            <person name="Ladd B."/>
            <person name="Jarett J.K."/>
            <person name="Geller-Mcgrath D.E."/>
            <person name="Sieber C.M.K."/>
            <person name="Emerson J.B."/>
            <person name="Anantharaman K."/>
            <person name="Thomas B.C."/>
            <person name="Malmstrom R."/>
            <person name="Stieglmeier M."/>
            <person name="Klingl A."/>
            <person name="Woyke T."/>
            <person name="Ryan C.M."/>
            <person name="Banfield J.F."/>
        </authorList>
    </citation>
    <scope>NUCLEOTIDE SEQUENCE [LARGE SCALE GENOMIC DNA]</scope>
</reference>
<dbReference type="Gene3D" id="3.10.105.10">
    <property type="entry name" value="Dipeptide-binding Protein, Domain 3"/>
    <property type="match status" value="1"/>
</dbReference>
<keyword evidence="4" id="KW-0812">Transmembrane</keyword>
<dbReference type="InterPro" id="IPR039424">
    <property type="entry name" value="SBP_5"/>
</dbReference>
<proteinExistence type="inferred from homology"/>
<sequence>MRKILPVPELKPNNLSFWQKAKNIFSVYRNRIFLWFKKRLPLKRELGGAIDKKLIFSLRRSQLPNWGQLKYIGQFLSNQEKKIIQVCSAVIIINFIFLGFIFYKNNVKLAPASGGSYTEAITGAPKFINPLYSAINNVDSDLAALIYSSLLTRDKNGGLAPDLAEKFTVSEDGKIYTFYLKENAVWHDKTPLTANDVVFTFQAIKNPEYKSPLRVSFTGVEIEKVDERTVKFILTEPYAAFLELLTFGVLPASAWEPIVPAAANLAELNLKPLGSGPYAFKSLTKDKAGNIKSYELEANKQYFREKPYVSAVIFKFFPLFGDGVNALNEGKVEGIDYLPQEYENKITNKNNLNQYYLTQPQFTALFFNQNNLGALKDARVRQALAFALDKTSLAALFPHTQIIDSPILPMFTEFYNESIAKYNFNVDQALSLLNEAGWQATEVPTANASEGATTTDLLPGDKWQKKGDEWLTLTITTIDQPDTVQVAEFIKKAWEAINVKVTVNAVPAQLIQAEVTRPRNYQVLLYGIVLGADPDQYPFWHSSQIGPSGLNLANYANKEVDILLEDGRITTNKSTRQEKYNKLQEIIARDLPAIFLYSQSYPYLQNNKIKGFDTQAITIPSDRFSNIVNWYINTRKKIVW</sequence>
<dbReference type="PANTHER" id="PTHR30290">
    <property type="entry name" value="PERIPLASMIC BINDING COMPONENT OF ABC TRANSPORTER"/>
    <property type="match status" value="1"/>
</dbReference>
<dbReference type="Gene3D" id="3.40.190.10">
    <property type="entry name" value="Periplasmic binding protein-like II"/>
    <property type="match status" value="1"/>
</dbReference>
<dbReference type="GO" id="GO:0043190">
    <property type="term" value="C:ATP-binding cassette (ABC) transporter complex"/>
    <property type="evidence" value="ECO:0007669"/>
    <property type="project" value="InterPro"/>
</dbReference>
<dbReference type="AlphaFoldDB" id="A0A2H0UZ44"/>
<dbReference type="Pfam" id="PF00496">
    <property type="entry name" value="SBP_bac_5"/>
    <property type="match status" value="1"/>
</dbReference>
<evidence type="ECO:0000256" key="3">
    <source>
        <dbReference type="ARBA" id="ARBA00022729"/>
    </source>
</evidence>
<keyword evidence="3" id="KW-0732">Signal</keyword>
<dbReference type="GO" id="GO:1904680">
    <property type="term" value="F:peptide transmembrane transporter activity"/>
    <property type="evidence" value="ECO:0007669"/>
    <property type="project" value="TreeGrafter"/>
</dbReference>
<dbReference type="EMBL" id="PFAT01000045">
    <property type="protein sequence ID" value="PIR92092.1"/>
    <property type="molecule type" value="Genomic_DNA"/>
</dbReference>
<comment type="caution">
    <text evidence="6">The sequence shown here is derived from an EMBL/GenBank/DDBJ whole genome shotgun (WGS) entry which is preliminary data.</text>
</comment>
<evidence type="ECO:0000313" key="6">
    <source>
        <dbReference type="EMBL" id="PIR92092.1"/>
    </source>
</evidence>
<keyword evidence="4" id="KW-0472">Membrane</keyword>
<keyword evidence="4" id="KW-1133">Transmembrane helix</keyword>
<dbReference type="Gene3D" id="3.90.76.10">
    <property type="entry name" value="Dipeptide-binding Protein, Domain 1"/>
    <property type="match status" value="1"/>
</dbReference>
<evidence type="ECO:0000259" key="5">
    <source>
        <dbReference type="Pfam" id="PF00496"/>
    </source>
</evidence>
<evidence type="ECO:0000256" key="2">
    <source>
        <dbReference type="ARBA" id="ARBA00022448"/>
    </source>
</evidence>
<dbReference type="PANTHER" id="PTHR30290:SF9">
    <property type="entry name" value="OLIGOPEPTIDE-BINDING PROTEIN APPA"/>
    <property type="match status" value="1"/>
</dbReference>
<dbReference type="CDD" id="cd08513">
    <property type="entry name" value="PBP2_thermophilic_Hb8_like"/>
    <property type="match status" value="1"/>
</dbReference>
<comment type="similarity">
    <text evidence="1">Belongs to the bacterial solute-binding protein 5 family.</text>
</comment>
<evidence type="ECO:0000256" key="4">
    <source>
        <dbReference type="SAM" id="Phobius"/>
    </source>
</evidence>
<name>A0A2H0UZ44_9BACT</name>
<organism evidence="6 7">
    <name type="scientific">Candidatus Falkowbacteria bacterium CG10_big_fil_rev_8_21_14_0_10_44_15</name>
    <dbReference type="NCBI Taxonomy" id="1974569"/>
    <lineage>
        <taxon>Bacteria</taxon>
        <taxon>Candidatus Falkowiibacteriota</taxon>
    </lineage>
</organism>
<gene>
    <name evidence="6" type="ORF">COU01_03570</name>
</gene>
<dbReference type="Proteomes" id="UP000228510">
    <property type="component" value="Unassembled WGS sequence"/>
</dbReference>